<keyword evidence="5" id="KW-0597">Phosphoprotein</keyword>
<keyword evidence="10" id="KW-0067">ATP-binding</keyword>
<evidence type="ECO:0000256" key="6">
    <source>
        <dbReference type="ARBA" id="ARBA00022679"/>
    </source>
</evidence>
<dbReference type="Pfam" id="PF00512">
    <property type="entry name" value="HisKA"/>
    <property type="match status" value="1"/>
</dbReference>
<protein>
    <recommendedName>
        <fullName evidence="3">histidine kinase</fullName>
        <ecNumber evidence="3">2.7.13.3</ecNumber>
    </recommendedName>
</protein>
<name>A0A329TMU1_9FIRM</name>
<evidence type="ECO:0000256" key="7">
    <source>
        <dbReference type="ARBA" id="ARBA00022692"/>
    </source>
</evidence>
<comment type="caution">
    <text evidence="18">The sequence shown here is derived from an EMBL/GenBank/DDBJ whole genome shotgun (WGS) entry which is preliminary data.</text>
</comment>
<dbReference type="PROSITE" id="PS50885">
    <property type="entry name" value="HAMP"/>
    <property type="match status" value="1"/>
</dbReference>
<keyword evidence="13 15" id="KW-0472">Membrane</keyword>
<dbReference type="InterPro" id="IPR036097">
    <property type="entry name" value="HisK_dim/P_sf"/>
</dbReference>
<comment type="subcellular location">
    <subcellularLocation>
        <location evidence="2">Cell membrane</location>
        <topology evidence="2">Multi-pass membrane protein</topology>
    </subcellularLocation>
</comment>
<evidence type="ECO:0000256" key="11">
    <source>
        <dbReference type="ARBA" id="ARBA00022989"/>
    </source>
</evidence>
<evidence type="ECO:0000256" key="4">
    <source>
        <dbReference type="ARBA" id="ARBA00022475"/>
    </source>
</evidence>
<evidence type="ECO:0000256" key="15">
    <source>
        <dbReference type="SAM" id="Phobius"/>
    </source>
</evidence>
<comment type="catalytic activity">
    <reaction evidence="1">
        <text>ATP + protein L-histidine = ADP + protein N-phospho-L-histidine.</text>
        <dbReference type="EC" id="2.7.13.3"/>
    </reaction>
</comment>
<keyword evidence="6" id="KW-0808">Transferase</keyword>
<dbReference type="SUPFAM" id="SSF47384">
    <property type="entry name" value="Homodimeric domain of signal transducing histidine kinase"/>
    <property type="match status" value="1"/>
</dbReference>
<evidence type="ECO:0000313" key="19">
    <source>
        <dbReference type="Proteomes" id="UP000251634"/>
    </source>
</evidence>
<dbReference type="SUPFAM" id="SSF158472">
    <property type="entry name" value="HAMP domain-like"/>
    <property type="match status" value="1"/>
</dbReference>
<keyword evidence="12" id="KW-0902">Two-component regulatory system</keyword>
<dbReference type="GO" id="GO:0000155">
    <property type="term" value="F:phosphorelay sensor kinase activity"/>
    <property type="evidence" value="ECO:0007669"/>
    <property type="project" value="InterPro"/>
</dbReference>
<dbReference type="RefSeq" id="WP_112115383.1">
    <property type="nucleotide sequence ID" value="NZ_PRKZ01000003.1"/>
</dbReference>
<dbReference type="SMART" id="SM00304">
    <property type="entry name" value="HAMP"/>
    <property type="match status" value="1"/>
</dbReference>
<feature type="region of interest" description="Disordered" evidence="14">
    <location>
        <begin position="107"/>
        <end position="129"/>
    </location>
</feature>
<evidence type="ECO:0000256" key="9">
    <source>
        <dbReference type="ARBA" id="ARBA00022777"/>
    </source>
</evidence>
<dbReference type="AlphaFoldDB" id="A0A329TMU1"/>
<dbReference type="EC" id="2.7.13.3" evidence="3"/>
<dbReference type="InterPro" id="IPR003660">
    <property type="entry name" value="HAMP_dom"/>
</dbReference>
<dbReference type="InterPro" id="IPR005467">
    <property type="entry name" value="His_kinase_dom"/>
</dbReference>
<dbReference type="SUPFAM" id="SSF55874">
    <property type="entry name" value="ATPase domain of HSP90 chaperone/DNA topoisomerase II/histidine kinase"/>
    <property type="match status" value="1"/>
</dbReference>
<dbReference type="InterPro" id="IPR003661">
    <property type="entry name" value="HisK_dim/P_dom"/>
</dbReference>
<dbReference type="PANTHER" id="PTHR45528">
    <property type="entry name" value="SENSOR HISTIDINE KINASE CPXA"/>
    <property type="match status" value="1"/>
</dbReference>
<dbReference type="Proteomes" id="UP000251634">
    <property type="component" value="Unassembled WGS sequence"/>
</dbReference>
<evidence type="ECO:0000256" key="3">
    <source>
        <dbReference type="ARBA" id="ARBA00012438"/>
    </source>
</evidence>
<sequence>MNRQSLVAKMLHLQVASALVCILLYFALLFATRAGLSYYNNHSDIQQRSIARQVERFQKYVTAQEISAKDTRAIDEWVGQQSFLLMNIYRGHRMLYSNFSFSFGDGQDEEREPGSNFSFSFGDGSDEERESGESWQVFYPVQFSDGPAQVQLFCNVVLNWWVLLSKLLIVFCVGVFLVVFWFACRRIVKYIIQLSEEIQAMEGGDLDHPITIRGEDELTTLARCLDSMRVTLRQQQEEEAKASAKVKNLITEMSHDLRTPLTTLLLYTEIVRSRKYENDAQKDDYLNKIDTKARQLKQLSDNLFEYALVTRDTVVTLDPPAYFSRIFEEPLAEMVDTLQQRGFACALDLGSEDLMLTVKMQYIRRVFDNITSNAIKYADPGREISVTFRKEEKWVGLRFANHVLPGQHREESTQVGLTSIETMMEKMNAVCRVEQGTEQFAITLLFPIT</sequence>
<organism evidence="18 19">
    <name type="scientific">Faecalibacterium prausnitzii</name>
    <dbReference type="NCBI Taxonomy" id="853"/>
    <lineage>
        <taxon>Bacteria</taxon>
        <taxon>Bacillati</taxon>
        <taxon>Bacillota</taxon>
        <taxon>Clostridia</taxon>
        <taxon>Eubacteriales</taxon>
        <taxon>Oscillospiraceae</taxon>
        <taxon>Faecalibacterium</taxon>
    </lineage>
</organism>
<evidence type="ECO:0000256" key="13">
    <source>
        <dbReference type="ARBA" id="ARBA00023136"/>
    </source>
</evidence>
<proteinExistence type="predicted"/>
<feature type="transmembrane region" description="Helical" evidence="15">
    <location>
        <begin position="160"/>
        <end position="184"/>
    </location>
</feature>
<evidence type="ECO:0000259" key="17">
    <source>
        <dbReference type="PROSITE" id="PS50885"/>
    </source>
</evidence>
<feature type="compositionally biased region" description="Low complexity" evidence="14">
    <location>
        <begin position="114"/>
        <end position="123"/>
    </location>
</feature>
<evidence type="ECO:0000256" key="8">
    <source>
        <dbReference type="ARBA" id="ARBA00022741"/>
    </source>
</evidence>
<keyword evidence="8" id="KW-0547">Nucleotide-binding</keyword>
<gene>
    <name evidence="18" type="ORF">C4N25_06360</name>
</gene>
<dbReference type="Gene3D" id="3.30.565.10">
    <property type="entry name" value="Histidine kinase-like ATPase, C-terminal domain"/>
    <property type="match status" value="1"/>
</dbReference>
<dbReference type="PROSITE" id="PS50109">
    <property type="entry name" value="HIS_KIN"/>
    <property type="match status" value="1"/>
</dbReference>
<dbReference type="Gene3D" id="1.10.287.130">
    <property type="match status" value="1"/>
</dbReference>
<evidence type="ECO:0000259" key="16">
    <source>
        <dbReference type="PROSITE" id="PS50109"/>
    </source>
</evidence>
<accession>A0A329TMU1</accession>
<evidence type="ECO:0000256" key="14">
    <source>
        <dbReference type="SAM" id="MobiDB-lite"/>
    </source>
</evidence>
<dbReference type="PANTHER" id="PTHR45528:SF1">
    <property type="entry name" value="SENSOR HISTIDINE KINASE CPXA"/>
    <property type="match status" value="1"/>
</dbReference>
<dbReference type="EMBL" id="PRKZ01000003">
    <property type="protein sequence ID" value="RAW50599.1"/>
    <property type="molecule type" value="Genomic_DNA"/>
</dbReference>
<dbReference type="InterPro" id="IPR050398">
    <property type="entry name" value="HssS/ArlS-like"/>
</dbReference>
<dbReference type="InterPro" id="IPR036890">
    <property type="entry name" value="HATPase_C_sf"/>
</dbReference>
<evidence type="ECO:0000256" key="12">
    <source>
        <dbReference type="ARBA" id="ARBA00023012"/>
    </source>
</evidence>
<dbReference type="SMART" id="SM00388">
    <property type="entry name" value="HisKA"/>
    <property type="match status" value="1"/>
</dbReference>
<keyword evidence="9" id="KW-0418">Kinase</keyword>
<keyword evidence="4" id="KW-1003">Cell membrane</keyword>
<feature type="domain" description="HAMP" evidence="17">
    <location>
        <begin position="185"/>
        <end position="237"/>
    </location>
</feature>
<evidence type="ECO:0000256" key="1">
    <source>
        <dbReference type="ARBA" id="ARBA00000085"/>
    </source>
</evidence>
<evidence type="ECO:0000256" key="5">
    <source>
        <dbReference type="ARBA" id="ARBA00022553"/>
    </source>
</evidence>
<reference evidence="18 19" key="1">
    <citation type="submission" date="2018-02" db="EMBL/GenBank/DDBJ databases">
        <title>Complete genome sequencing of Faecalibacterium prausnitzii strains isolated from the human gut.</title>
        <authorList>
            <person name="Fitzgerald B.C."/>
            <person name="Shkoporov A.N."/>
            <person name="Ross P.R."/>
            <person name="Hill C."/>
        </authorList>
    </citation>
    <scope>NUCLEOTIDE SEQUENCE [LARGE SCALE GENOMIC DNA]</scope>
    <source>
        <strain evidence="18 19">APC942/8-14-2</strain>
    </source>
</reference>
<dbReference type="CDD" id="cd06225">
    <property type="entry name" value="HAMP"/>
    <property type="match status" value="1"/>
</dbReference>
<keyword evidence="7 15" id="KW-0812">Transmembrane</keyword>
<dbReference type="Gene3D" id="6.10.340.10">
    <property type="match status" value="1"/>
</dbReference>
<dbReference type="Pfam" id="PF00672">
    <property type="entry name" value="HAMP"/>
    <property type="match status" value="1"/>
</dbReference>
<feature type="domain" description="Histidine kinase" evidence="16">
    <location>
        <begin position="252"/>
        <end position="449"/>
    </location>
</feature>
<dbReference type="GO" id="GO:0005886">
    <property type="term" value="C:plasma membrane"/>
    <property type="evidence" value="ECO:0007669"/>
    <property type="project" value="UniProtKB-SubCell"/>
</dbReference>
<dbReference type="GO" id="GO:0005524">
    <property type="term" value="F:ATP binding"/>
    <property type="evidence" value="ECO:0007669"/>
    <property type="project" value="UniProtKB-KW"/>
</dbReference>
<evidence type="ECO:0000313" key="18">
    <source>
        <dbReference type="EMBL" id="RAW50599.1"/>
    </source>
</evidence>
<evidence type="ECO:0000256" key="2">
    <source>
        <dbReference type="ARBA" id="ARBA00004651"/>
    </source>
</evidence>
<evidence type="ECO:0000256" key="10">
    <source>
        <dbReference type="ARBA" id="ARBA00022840"/>
    </source>
</evidence>
<keyword evidence="11 15" id="KW-1133">Transmembrane helix</keyword>